<reference evidence="3 4" key="1">
    <citation type="submission" date="2017-03" db="EMBL/GenBank/DDBJ databases">
        <authorList>
            <person name="Afonso C.L."/>
            <person name="Miller P.J."/>
            <person name="Scott M.A."/>
            <person name="Spackman E."/>
            <person name="Goraichik I."/>
            <person name="Dimitrov K.M."/>
            <person name="Suarez D.L."/>
            <person name="Swayne D.E."/>
        </authorList>
    </citation>
    <scope>NUCLEOTIDE SEQUENCE [LARGE SCALE GENOMIC DNA]</scope>
    <source>
        <strain evidence="3 4">CECT 8287</strain>
    </source>
</reference>
<evidence type="ECO:0000313" key="4">
    <source>
        <dbReference type="Proteomes" id="UP000193827"/>
    </source>
</evidence>
<dbReference type="EMBL" id="FWFL01000005">
    <property type="protein sequence ID" value="SLN44333.1"/>
    <property type="molecule type" value="Genomic_DNA"/>
</dbReference>
<dbReference type="Pfam" id="PF08530">
    <property type="entry name" value="PepX_C"/>
    <property type="match status" value="1"/>
</dbReference>
<dbReference type="Gene3D" id="3.40.50.1820">
    <property type="entry name" value="alpha/beta hydrolase"/>
    <property type="match status" value="1"/>
</dbReference>
<dbReference type="AlphaFoldDB" id="A0A1Y5SND2"/>
<evidence type="ECO:0000313" key="3">
    <source>
        <dbReference type="EMBL" id="SLN44333.1"/>
    </source>
</evidence>
<dbReference type="InterPro" id="IPR050585">
    <property type="entry name" value="Xaa-Pro_dipeptidyl-ppase/CocE"/>
</dbReference>
<dbReference type="PANTHER" id="PTHR43056">
    <property type="entry name" value="PEPTIDASE S9 PROLYL OLIGOPEPTIDASE"/>
    <property type="match status" value="1"/>
</dbReference>
<gene>
    <name evidence="3" type="primary">cocE</name>
    <name evidence="3" type="ORF">PEL8287_02248</name>
</gene>
<keyword evidence="1 3" id="KW-0378">Hydrolase</keyword>
<keyword evidence="4" id="KW-1185">Reference proteome</keyword>
<dbReference type="SUPFAM" id="SSF49785">
    <property type="entry name" value="Galactose-binding domain-like"/>
    <property type="match status" value="1"/>
</dbReference>
<dbReference type="InterPro" id="IPR005674">
    <property type="entry name" value="CocE/Ser_esterase"/>
</dbReference>
<dbReference type="PANTHER" id="PTHR43056:SF10">
    <property type="entry name" value="COCE_NOND FAMILY, PUTATIVE (AFU_ORTHOLOGUE AFUA_7G00600)-RELATED"/>
    <property type="match status" value="1"/>
</dbReference>
<dbReference type="GO" id="GO:0008239">
    <property type="term" value="F:dipeptidyl-peptidase activity"/>
    <property type="evidence" value="ECO:0007669"/>
    <property type="project" value="InterPro"/>
</dbReference>
<protein>
    <submittedName>
        <fullName evidence="3">Cocaine esterase</fullName>
        <ecNumber evidence="3">3.1.1.84</ecNumber>
    </submittedName>
</protein>
<dbReference type="InterPro" id="IPR029058">
    <property type="entry name" value="AB_hydrolase_fold"/>
</dbReference>
<dbReference type="NCBIfam" id="TIGR00976">
    <property type="entry name" value="CocE_NonD"/>
    <property type="match status" value="1"/>
</dbReference>
<evidence type="ECO:0000259" key="2">
    <source>
        <dbReference type="SMART" id="SM00939"/>
    </source>
</evidence>
<dbReference type="RefSeq" id="WP_085892466.1">
    <property type="nucleotide sequence ID" value="NZ_FWFL01000005.1"/>
</dbReference>
<dbReference type="InterPro" id="IPR013736">
    <property type="entry name" value="Xaa-Pro_dipept_C"/>
</dbReference>
<accession>A0A1Y5SND2</accession>
<sequence length="661" mass="74333">MSNKIKVVENTWVPLPDGRNLAARIWLPHGTGPFPAILEYLPYRKRDGTAPRDETTHRVFAEAGYACVRVDITGTGDSEGVFDDEYSEQELSDGEGVLNWVASQDWCDGNIGMIGISWGGFNGLQMAYRRPPPLKAVVSVASTVDRYADDIHYMGGCLLSDNFNWSSQMFAYLSRPADPELRPDWRSDWIARMENLPFMAADWLRHPTRDSFWKHGSICEDWSRVNVPVLAITGWADAYVNAPPALAANLQGPAKALVGPWEHRYPHISKLGAGDFHAEVIRWFDRWLKGDRNGVEDLPDYRTFMQEHFNPQKKNTPRKGRWIAEAEWPSRNIYQKTLYPVGQGFSDQPTTGSVKMTSPAHVGQAGGYFCAGMRIDNELPEDQAPDDILSTCFDTPPMVSPLEILGRPRLKIAFSVNKPVAQIMARLCDVAPGGVSQRISYRALNLTHHTSHERPAPLVPGERYEAEIALNECAHHLDKGHVLRLALSNSYWPIVWPAGEATEITLHLDGCALILPERQVTDEISPADPGPAQEFPTLRVDQLRPPSGTSERYLCDDGTLVLDTFDDYGKARDPYHGLIVGSHVHMHYSIHPDDPATAEFKTDWNFTFERQGWQVAIDTENTMTCDAENFYLWRRVRATEGADKTEVLTKEWAETLPRGLL</sequence>
<dbReference type="Gene3D" id="1.10.3020.10">
    <property type="entry name" value="alpha-amino acid ester hydrolase ( Helical cap domain)"/>
    <property type="match status" value="1"/>
</dbReference>
<dbReference type="EC" id="3.1.1.84" evidence="3"/>
<dbReference type="InterPro" id="IPR000383">
    <property type="entry name" value="Xaa-Pro-like_dom"/>
</dbReference>
<organism evidence="3 4">
    <name type="scientific">Roseovarius litorisediminis</name>
    <dbReference type="NCBI Taxonomy" id="1312363"/>
    <lineage>
        <taxon>Bacteria</taxon>
        <taxon>Pseudomonadati</taxon>
        <taxon>Pseudomonadota</taxon>
        <taxon>Alphaproteobacteria</taxon>
        <taxon>Rhodobacterales</taxon>
        <taxon>Roseobacteraceae</taxon>
        <taxon>Roseovarius</taxon>
    </lineage>
</organism>
<dbReference type="Proteomes" id="UP000193827">
    <property type="component" value="Unassembled WGS sequence"/>
</dbReference>
<dbReference type="SUPFAM" id="SSF53474">
    <property type="entry name" value="alpha/beta-Hydrolases"/>
    <property type="match status" value="1"/>
</dbReference>
<dbReference type="SMART" id="SM00939">
    <property type="entry name" value="PepX_C"/>
    <property type="match status" value="1"/>
</dbReference>
<evidence type="ECO:0000256" key="1">
    <source>
        <dbReference type="ARBA" id="ARBA00022801"/>
    </source>
</evidence>
<feature type="domain" description="Xaa-Pro dipeptidyl-peptidase C-terminal" evidence="2">
    <location>
        <begin position="281"/>
        <end position="514"/>
    </location>
</feature>
<dbReference type="Pfam" id="PF02129">
    <property type="entry name" value="Peptidase_S15"/>
    <property type="match status" value="1"/>
</dbReference>
<dbReference type="InterPro" id="IPR008979">
    <property type="entry name" value="Galactose-bd-like_sf"/>
</dbReference>
<dbReference type="OrthoDB" id="9806163at2"/>
<proteinExistence type="predicted"/>
<dbReference type="Gene3D" id="2.60.120.260">
    <property type="entry name" value="Galactose-binding domain-like"/>
    <property type="match status" value="1"/>
</dbReference>
<name>A0A1Y5SND2_9RHOB</name>